<dbReference type="Proteomes" id="UP001499986">
    <property type="component" value="Unassembled WGS sequence"/>
</dbReference>
<accession>A0ABN3IGW1</accession>
<evidence type="ECO:0000313" key="2">
    <source>
        <dbReference type="Proteomes" id="UP001499986"/>
    </source>
</evidence>
<name>A0ABN3IGW1_9ACTN</name>
<proteinExistence type="predicted"/>
<comment type="caution">
    <text evidence="1">The sequence shown here is derived from an EMBL/GenBank/DDBJ whole genome shotgun (WGS) entry which is preliminary data.</text>
</comment>
<evidence type="ECO:0008006" key="3">
    <source>
        <dbReference type="Google" id="ProtNLM"/>
    </source>
</evidence>
<organism evidence="1 2">
    <name type="scientific">Streptomyces coeruleofuscus</name>
    <dbReference type="NCBI Taxonomy" id="66879"/>
    <lineage>
        <taxon>Bacteria</taxon>
        <taxon>Bacillati</taxon>
        <taxon>Actinomycetota</taxon>
        <taxon>Actinomycetes</taxon>
        <taxon>Kitasatosporales</taxon>
        <taxon>Streptomycetaceae</taxon>
        <taxon>Streptomyces</taxon>
    </lineage>
</organism>
<keyword evidence="2" id="KW-1185">Reference proteome</keyword>
<reference evidence="1 2" key="1">
    <citation type="journal article" date="2019" name="Int. J. Syst. Evol. Microbiol.">
        <title>The Global Catalogue of Microorganisms (GCM) 10K type strain sequencing project: providing services to taxonomists for standard genome sequencing and annotation.</title>
        <authorList>
            <consortium name="The Broad Institute Genomics Platform"/>
            <consortium name="The Broad Institute Genome Sequencing Center for Infectious Disease"/>
            <person name="Wu L."/>
            <person name="Ma J."/>
        </authorList>
    </citation>
    <scope>NUCLEOTIDE SEQUENCE [LARGE SCALE GENOMIC DNA]</scope>
    <source>
        <strain evidence="1 2">JCM 4358</strain>
    </source>
</reference>
<evidence type="ECO:0000313" key="1">
    <source>
        <dbReference type="EMBL" id="GAA2402841.1"/>
    </source>
</evidence>
<sequence>MSELLVDFITSLDGHASGEGWPGFWGLEGGAYADDVAILAARQRDGGE</sequence>
<protein>
    <recommendedName>
        <fullName evidence="3">Deaminase</fullName>
    </recommendedName>
</protein>
<gene>
    <name evidence="1" type="ORF">GCM10010255_40870</name>
</gene>
<dbReference type="EMBL" id="BAAASE010000005">
    <property type="protein sequence ID" value="GAA2402841.1"/>
    <property type="molecule type" value="Genomic_DNA"/>
</dbReference>